<evidence type="ECO:0000313" key="3">
    <source>
        <dbReference type="Proteomes" id="UP000195221"/>
    </source>
</evidence>
<dbReference type="InterPro" id="IPR025054">
    <property type="entry name" value="DUF3991"/>
</dbReference>
<evidence type="ECO:0000313" key="2">
    <source>
        <dbReference type="EMBL" id="OTP75382.1"/>
    </source>
</evidence>
<dbReference type="Pfam" id="PF13154">
    <property type="entry name" value="DUF3991"/>
    <property type="match status" value="1"/>
</dbReference>
<accession>A0A242MVP3</accession>
<protein>
    <submittedName>
        <fullName evidence="2">TIorf40 protein</fullName>
    </submittedName>
</protein>
<dbReference type="AlphaFoldDB" id="A0A242MVP3"/>
<gene>
    <name evidence="2" type="ORF">PAMC26577_13235</name>
</gene>
<name>A0A242MVP3_CABSO</name>
<sequence length="301" mass="32938">MDKNEIEKLRGVPLETVLERFGAERDPQDPTRNWKTHAGRITVTEGKFYNHDQEAGGGGSIDLAMHLGGFRFKEAIAWLGGSVGRTEAIQQYQAEAVERATQILDTTPSPKLGIPAPDQGKVTRVKDYLTKTRAIPEAIVDNAFAKGRLWSDKFANAVFSLRDMEGNAIGAELRGTYDKPFHGVRGDKGLFYTGTSASKTAVFVESAIEAMSYQALNPNTLVIGTAGSGREMMGAAARVLESKGYKIVDAFNNDKAGDRLGKNLQDAVLNPIEKERPIVGKDWNNQLKAKHDSEKVVTTER</sequence>
<comment type="caution">
    <text evidence="2">The sequence shown here is derived from an EMBL/GenBank/DDBJ whole genome shotgun (WGS) entry which is preliminary data.</text>
</comment>
<evidence type="ECO:0000259" key="1">
    <source>
        <dbReference type="Pfam" id="PF13154"/>
    </source>
</evidence>
<reference evidence="2 3" key="1">
    <citation type="submission" date="2017-03" db="EMBL/GenBank/DDBJ databases">
        <title>Genome analysis of strain PAMC 26577.</title>
        <authorList>
            <person name="Oh H.-M."/>
            <person name="Yang J.-A."/>
        </authorList>
    </citation>
    <scope>NUCLEOTIDE SEQUENCE [LARGE SCALE GENOMIC DNA]</scope>
    <source>
        <strain evidence="2 3">PAMC 26577</strain>
    </source>
</reference>
<dbReference type="EMBL" id="NBTZ01000050">
    <property type="protein sequence ID" value="OTP75382.1"/>
    <property type="molecule type" value="Genomic_DNA"/>
</dbReference>
<proteinExistence type="predicted"/>
<feature type="domain" description="DUF3991" evidence="1">
    <location>
        <begin position="128"/>
        <end position="194"/>
    </location>
</feature>
<dbReference type="Pfam" id="PF13155">
    <property type="entry name" value="Toprim_2"/>
    <property type="match status" value="1"/>
</dbReference>
<dbReference type="Proteomes" id="UP000195221">
    <property type="component" value="Unassembled WGS sequence"/>
</dbReference>
<dbReference type="RefSeq" id="WP_075357315.1">
    <property type="nucleotide sequence ID" value="NZ_MSRG01000009.1"/>
</dbReference>
<dbReference type="Gene3D" id="3.40.1360.10">
    <property type="match status" value="1"/>
</dbReference>
<organism evidence="2 3">
    <name type="scientific">Caballeronia sordidicola</name>
    <name type="common">Burkholderia sordidicola</name>
    <dbReference type="NCBI Taxonomy" id="196367"/>
    <lineage>
        <taxon>Bacteria</taxon>
        <taxon>Pseudomonadati</taxon>
        <taxon>Pseudomonadota</taxon>
        <taxon>Betaproteobacteria</taxon>
        <taxon>Burkholderiales</taxon>
        <taxon>Burkholderiaceae</taxon>
        <taxon>Caballeronia</taxon>
    </lineage>
</organism>
<dbReference type="SUPFAM" id="SSF57783">
    <property type="entry name" value="Zinc beta-ribbon"/>
    <property type="match status" value="1"/>
</dbReference>